<comment type="caution">
    <text evidence="2">The sequence shown here is derived from an EMBL/GenBank/DDBJ whole genome shotgun (WGS) entry which is preliminary data.</text>
</comment>
<gene>
    <name evidence="2" type="ORF">Q8X39_07975</name>
</gene>
<dbReference type="EMBL" id="JAUZEE010000003">
    <property type="protein sequence ID" value="MDP4300570.1"/>
    <property type="molecule type" value="Genomic_DNA"/>
</dbReference>
<dbReference type="Proteomes" id="UP001235760">
    <property type="component" value="Unassembled WGS sequence"/>
</dbReference>
<keyword evidence="1" id="KW-0812">Transmembrane</keyword>
<dbReference type="RefSeq" id="WP_305749119.1">
    <property type="nucleotide sequence ID" value="NZ_JAUZEE010000003.1"/>
</dbReference>
<keyword evidence="1" id="KW-0472">Membrane</keyword>
<organism evidence="2 3">
    <name type="scientific">Leptothrix discophora</name>
    <dbReference type="NCBI Taxonomy" id="89"/>
    <lineage>
        <taxon>Bacteria</taxon>
        <taxon>Pseudomonadati</taxon>
        <taxon>Pseudomonadota</taxon>
        <taxon>Betaproteobacteria</taxon>
        <taxon>Burkholderiales</taxon>
        <taxon>Sphaerotilaceae</taxon>
        <taxon>Leptothrix</taxon>
    </lineage>
</organism>
<keyword evidence="1" id="KW-1133">Transmembrane helix</keyword>
<reference evidence="2 3" key="1">
    <citation type="submission" date="2023-08" db="EMBL/GenBank/DDBJ databases">
        <authorList>
            <person name="Roldan D.M."/>
            <person name="Menes R.J."/>
        </authorList>
    </citation>
    <scope>NUCLEOTIDE SEQUENCE [LARGE SCALE GENOMIC DNA]</scope>
    <source>
        <strain evidence="2 3">CCM 2812</strain>
    </source>
</reference>
<evidence type="ECO:0000256" key="1">
    <source>
        <dbReference type="SAM" id="Phobius"/>
    </source>
</evidence>
<evidence type="ECO:0000313" key="3">
    <source>
        <dbReference type="Proteomes" id="UP001235760"/>
    </source>
</evidence>
<keyword evidence="3" id="KW-1185">Reference proteome</keyword>
<evidence type="ECO:0000313" key="2">
    <source>
        <dbReference type="EMBL" id="MDP4300570.1"/>
    </source>
</evidence>
<sequence>MNPLHLPEQPDPTPGLPRWLKRTMTVLAVTGVLAAVGLSYLRPEMVVDLANRFWACF</sequence>
<accession>A0ABT9G2B9</accession>
<feature type="transmembrane region" description="Helical" evidence="1">
    <location>
        <begin position="20"/>
        <end position="41"/>
    </location>
</feature>
<proteinExistence type="predicted"/>
<name>A0ABT9G2B9_LEPDI</name>
<protein>
    <submittedName>
        <fullName evidence="2">Uncharacterized protein</fullName>
    </submittedName>
</protein>